<evidence type="ECO:0000313" key="4">
    <source>
        <dbReference type="Proteomes" id="UP000324143"/>
    </source>
</evidence>
<feature type="chain" id="PRO_5022895393" evidence="1">
    <location>
        <begin position="20"/>
        <end position="444"/>
    </location>
</feature>
<feature type="signal peptide" evidence="1">
    <location>
        <begin position="1"/>
        <end position="19"/>
    </location>
</feature>
<keyword evidence="4" id="KW-1185">Reference proteome</keyword>
<gene>
    <name evidence="3" type="ORF">FXF47_06975</name>
</gene>
<dbReference type="PANTHER" id="PTHR38075">
    <property type="entry name" value="DUF4139 DOMAIN-CONTAINING PROTEIN"/>
    <property type="match status" value="1"/>
</dbReference>
<accession>A0A5D0MHK6</accession>
<comment type="caution">
    <text evidence="3">The sequence shown here is derived from an EMBL/GenBank/DDBJ whole genome shotgun (WGS) entry which is preliminary data.</text>
</comment>
<keyword evidence="1" id="KW-0732">Signal</keyword>
<dbReference type="InterPro" id="IPR037291">
    <property type="entry name" value="DUF4139"/>
</dbReference>
<dbReference type="EMBL" id="VSIX01000065">
    <property type="protein sequence ID" value="TYB30920.1"/>
    <property type="molecule type" value="Genomic_DNA"/>
</dbReference>
<organism evidence="3 4">
    <name type="scientific">Candidatus Mcinerneyibacterium aminivorans</name>
    <dbReference type="NCBI Taxonomy" id="2703815"/>
    <lineage>
        <taxon>Bacteria</taxon>
        <taxon>Candidatus Macinerneyibacteriota</taxon>
        <taxon>Candidatus Mcinerneyibacteria</taxon>
        <taxon>Candidatus Mcinerneyibacteriales</taxon>
        <taxon>Candidatus Mcinerneyibacteriaceae</taxon>
        <taxon>Candidatus Mcinerneyibacterium</taxon>
    </lineage>
</organism>
<evidence type="ECO:0000259" key="2">
    <source>
        <dbReference type="Pfam" id="PF13598"/>
    </source>
</evidence>
<evidence type="ECO:0000313" key="3">
    <source>
        <dbReference type="EMBL" id="TYB30920.1"/>
    </source>
</evidence>
<sequence length="444" mass="51103">MKKIFFLAILCILATLSFADGNLTVYNGNYGLYNEVFELDLKRGTHDDYSLRKVPTKIDTGSILIFPQNYKNQIEILEQNYDYDLVNMNKLIDKLLGSEVEFLTKGGKQYKGKLISTYGNNILLEKNDKYISIDTDEIREFLFQGSNNLIIEPTLSWKIKSNTSRDVDFKISYLMNDITWKAKYNLNLNENEKEGVLNSWIMLKNNSGKMFEDVNLQLMAGDVQKVSQAEGPQLRTKMMVDEARRDVSEEKISEYHLYTVERPISINNNQNKEIPLFSPVEIKVEKKLTYIISQNNKDVNVSMEFDNTKANNLGIAMPAGVVSVYKKDSNDRSQFLGEDSIDHTPRNEKISVNIGNAFDVIGETELQSRVKLSDGVYKYIYKVTLKNRKKEGTEVVAIFRRNSYMQLINSDVKTEDPESTNLRFNIYLKADEEKSFTFAIKTAY</sequence>
<dbReference type="Pfam" id="PF13598">
    <property type="entry name" value="DUF4139"/>
    <property type="match status" value="1"/>
</dbReference>
<dbReference type="AlphaFoldDB" id="A0A5D0MHK6"/>
<proteinExistence type="predicted"/>
<dbReference type="Proteomes" id="UP000324143">
    <property type="component" value="Unassembled WGS sequence"/>
</dbReference>
<feature type="domain" description="DUF4139" evidence="2">
    <location>
        <begin position="170"/>
        <end position="441"/>
    </location>
</feature>
<protein>
    <submittedName>
        <fullName evidence="3">DUF4139 domain-containing protein</fullName>
    </submittedName>
</protein>
<dbReference type="PANTHER" id="PTHR38075:SF1">
    <property type="entry name" value="DUF4139 DOMAIN-CONTAINING PROTEIN"/>
    <property type="match status" value="1"/>
</dbReference>
<reference evidence="3" key="1">
    <citation type="submission" date="2019-08" db="EMBL/GenBank/DDBJ databases">
        <title>Genomic characterization of a novel candidate phylum (ARYD3) from a high temperature, high salinity tertiary oil reservoir in north central Oklahoma, USA.</title>
        <authorList>
            <person name="Youssef N.H."/>
            <person name="Yadav A."/>
            <person name="Elshahed M.S."/>
        </authorList>
    </citation>
    <scope>NUCLEOTIDE SEQUENCE [LARGE SCALE GENOMIC DNA]</scope>
    <source>
        <strain evidence="3">ARYD3</strain>
    </source>
</reference>
<name>A0A5D0MHK6_9BACT</name>
<evidence type="ECO:0000256" key="1">
    <source>
        <dbReference type="SAM" id="SignalP"/>
    </source>
</evidence>